<evidence type="ECO:0000256" key="1">
    <source>
        <dbReference type="ARBA" id="ARBA00009745"/>
    </source>
</evidence>
<dbReference type="PANTHER" id="PTHR10257:SF3">
    <property type="entry name" value="SERINE_THREONINE-PROTEIN PHOSPHATASE 2A 56 KDA REGULATORY SUBUNIT GAMMA ISOFORM"/>
    <property type="match status" value="1"/>
</dbReference>
<dbReference type="GO" id="GO:0007165">
    <property type="term" value="P:signal transduction"/>
    <property type="evidence" value="ECO:0007669"/>
    <property type="project" value="InterPro"/>
</dbReference>
<dbReference type="OrthoDB" id="10264446at2759"/>
<dbReference type="InterPro" id="IPR016024">
    <property type="entry name" value="ARM-type_fold"/>
</dbReference>
<dbReference type="PANTHER" id="PTHR10257">
    <property type="entry name" value="SERINE/THREONINE PROTEIN PHOSPHATASE 2A PP2A REGULATORY SUBUNIT B"/>
    <property type="match status" value="1"/>
</dbReference>
<keyword evidence="3" id="KW-1185">Reference proteome</keyword>
<dbReference type="InterPro" id="IPR002554">
    <property type="entry name" value="PP2A_B56"/>
</dbReference>
<dbReference type="SUPFAM" id="SSF48371">
    <property type="entry name" value="ARM repeat"/>
    <property type="match status" value="1"/>
</dbReference>
<organism evidence="2 3">
    <name type="scientific">Protopolystoma xenopodis</name>
    <dbReference type="NCBI Taxonomy" id="117903"/>
    <lineage>
        <taxon>Eukaryota</taxon>
        <taxon>Metazoa</taxon>
        <taxon>Spiralia</taxon>
        <taxon>Lophotrochozoa</taxon>
        <taxon>Platyhelminthes</taxon>
        <taxon>Monogenea</taxon>
        <taxon>Polyopisthocotylea</taxon>
        <taxon>Polystomatidea</taxon>
        <taxon>Polystomatidae</taxon>
        <taxon>Protopolystoma</taxon>
    </lineage>
</organism>
<dbReference type="EMBL" id="CAAALY010244967">
    <property type="protein sequence ID" value="VEL32976.1"/>
    <property type="molecule type" value="Genomic_DNA"/>
</dbReference>
<dbReference type="GO" id="GO:0000159">
    <property type="term" value="C:protein phosphatase type 2A complex"/>
    <property type="evidence" value="ECO:0007669"/>
    <property type="project" value="InterPro"/>
</dbReference>
<dbReference type="Gene3D" id="1.25.10.10">
    <property type="entry name" value="Leucine-rich Repeat Variant"/>
    <property type="match status" value="1"/>
</dbReference>
<dbReference type="Proteomes" id="UP000784294">
    <property type="component" value="Unassembled WGS sequence"/>
</dbReference>
<reference evidence="2" key="1">
    <citation type="submission" date="2018-11" db="EMBL/GenBank/DDBJ databases">
        <authorList>
            <consortium name="Pathogen Informatics"/>
        </authorList>
    </citation>
    <scope>NUCLEOTIDE SEQUENCE</scope>
</reference>
<evidence type="ECO:0000313" key="2">
    <source>
        <dbReference type="EMBL" id="VEL32976.1"/>
    </source>
</evidence>
<proteinExistence type="inferred from homology"/>
<protein>
    <submittedName>
        <fullName evidence="2">Uncharacterized protein</fullName>
    </submittedName>
</protein>
<dbReference type="GO" id="GO:0019888">
    <property type="term" value="F:protein phosphatase regulator activity"/>
    <property type="evidence" value="ECO:0007669"/>
    <property type="project" value="InterPro"/>
</dbReference>
<comment type="similarity">
    <text evidence="1">Belongs to the phosphatase 2A regulatory subunit B56 family.</text>
</comment>
<gene>
    <name evidence="2" type="ORF">PXEA_LOCUS26416</name>
</gene>
<dbReference type="Pfam" id="PF01603">
    <property type="entry name" value="B56"/>
    <property type="match status" value="1"/>
</dbReference>
<evidence type="ECO:0000313" key="3">
    <source>
        <dbReference type="Proteomes" id="UP000784294"/>
    </source>
</evidence>
<name>A0A448XBJ0_9PLAT</name>
<dbReference type="InterPro" id="IPR011989">
    <property type="entry name" value="ARM-like"/>
</dbReference>
<comment type="caution">
    <text evidence="2">The sequence shown here is derived from an EMBL/GenBank/DDBJ whole genome shotgun (WGS) entry which is preliminary data.</text>
</comment>
<accession>A0A448XBJ0</accession>
<dbReference type="AlphaFoldDB" id="A0A448XBJ0"/>
<sequence>MQRVLIPLHKSPSLASFHPQLVYCITEFLRKDSTLVKPLNHVIMNGLLRFWPRVVSGKEVLFLNELEDCMLSVEPFELTSFIEPIFKRIATCILSSSFQDS</sequence>